<feature type="domain" description="Glucose-methanol-choline oxidoreductase N-terminal" evidence="6">
    <location>
        <begin position="1"/>
        <end position="217"/>
    </location>
</feature>
<evidence type="ECO:0000313" key="7">
    <source>
        <dbReference type="EMBL" id="KAK6129824.1"/>
    </source>
</evidence>
<feature type="transmembrane region" description="Helical" evidence="5">
    <location>
        <begin position="514"/>
        <end position="538"/>
    </location>
</feature>
<feature type="transmembrane region" description="Helical" evidence="5">
    <location>
        <begin position="470"/>
        <end position="494"/>
    </location>
</feature>
<evidence type="ECO:0000259" key="6">
    <source>
        <dbReference type="Pfam" id="PF00732"/>
    </source>
</evidence>
<dbReference type="InterPro" id="IPR009606">
    <property type="entry name" value="DEAL/Modifying_wall_lignin1/2"/>
</dbReference>
<dbReference type="PANTHER" id="PTHR46056">
    <property type="entry name" value="LONG-CHAIN-ALCOHOL OXIDASE"/>
    <property type="match status" value="1"/>
</dbReference>
<evidence type="ECO:0000256" key="5">
    <source>
        <dbReference type="SAM" id="Phobius"/>
    </source>
</evidence>
<dbReference type="EMBL" id="JABTTQ020001611">
    <property type="protein sequence ID" value="KAK6129824.1"/>
    <property type="molecule type" value="Genomic_DNA"/>
</dbReference>
<dbReference type="Proteomes" id="UP001318860">
    <property type="component" value="Unassembled WGS sequence"/>
</dbReference>
<accession>A0ABR0V697</accession>
<keyword evidence="5" id="KW-0472">Membrane</keyword>
<dbReference type="InterPro" id="IPR036188">
    <property type="entry name" value="FAD/NAD-bd_sf"/>
</dbReference>
<dbReference type="Pfam" id="PF06749">
    <property type="entry name" value="DUF1218"/>
    <property type="match status" value="1"/>
</dbReference>
<name>A0ABR0V697_REHGL</name>
<protein>
    <recommendedName>
        <fullName evidence="6">Glucose-methanol-choline oxidoreductase N-terminal domain-containing protein</fullName>
    </recommendedName>
</protein>
<keyword evidence="5" id="KW-0812">Transmembrane</keyword>
<keyword evidence="8" id="KW-1185">Reference proteome</keyword>
<dbReference type="Gene3D" id="3.50.50.60">
    <property type="entry name" value="FAD/NAD(P)-binding domain"/>
    <property type="match status" value="1"/>
</dbReference>
<comment type="caution">
    <text evidence="7">The sequence shown here is derived from an EMBL/GenBank/DDBJ whole genome shotgun (WGS) entry which is preliminary data.</text>
</comment>
<dbReference type="InterPro" id="IPR000172">
    <property type="entry name" value="GMC_OxRdtase_N"/>
</dbReference>
<comment type="similarity">
    <text evidence="1">Belongs to the GMC oxidoreductase family.</text>
</comment>
<dbReference type="SUPFAM" id="SSF51905">
    <property type="entry name" value="FAD/NAD(P)-binding domain"/>
    <property type="match status" value="1"/>
</dbReference>
<feature type="transmembrane region" description="Helical" evidence="5">
    <location>
        <begin position="427"/>
        <end position="449"/>
    </location>
</feature>
<dbReference type="PANTHER" id="PTHR46056:SF4">
    <property type="entry name" value="LONG-CHAIN-ALCOHOL OXIDASE FAO4A"/>
    <property type="match status" value="1"/>
</dbReference>
<evidence type="ECO:0000313" key="8">
    <source>
        <dbReference type="Proteomes" id="UP001318860"/>
    </source>
</evidence>
<proteinExistence type="inferred from homology"/>
<evidence type="ECO:0000256" key="3">
    <source>
        <dbReference type="ARBA" id="ARBA00022827"/>
    </source>
</evidence>
<sequence>MYLGHGIMGTDNMDVLLLAGSTVGGGSTINWSASIRTPPHVTKEWSEKYDLKLFGSKNYENALDVVCRKMGVQSEFEHEGFHNMILRKGCENLGYQVENIPRNANSDHYCGWCCLGCKDGRKKGTAETWLVDLVQSRNGAIITQCEAIKVITEKIKGKKRAIGVAFAFQTEEGKTEIGIVEAKVTVTACGALCTPGFLKRSGLKNPNIGKNLHLHPVVMAWGYFPDDNSNAWPEAEKKSYEGGIMTAMSKVVANFESSGYGAVIQTPALHPGLFSALMPWISGEDFKNRMIRFSRTAHVFANRDSTYNGRALNVKRASEEEFERFVKEESSRPLRDLSAPICSAHQMGSCRMGWIRRDPRWTLRGDLGGGGAFRGGFERFPTALGVNPMVTIQGIAYCIAQSIVEVLDKEKLKLDGNLCYLPRSSAVGLGIGGLICLSIAQVTGNLFICRKFYSGQQNRGCKVRKPSVSCILLVFSWISFGLAVILMSVATSMSRSQPFGEGWLDGECYLVKDGVFIGSAFLGLLALGSTLGSGAITISRMQAEENRKVHAQVDE</sequence>
<keyword evidence="2" id="KW-0285">Flavoprotein</keyword>
<dbReference type="Pfam" id="PF00732">
    <property type="entry name" value="GMC_oxred_N"/>
    <property type="match status" value="1"/>
</dbReference>
<keyword evidence="4" id="KW-0560">Oxidoreductase</keyword>
<keyword evidence="5" id="KW-1133">Transmembrane helix</keyword>
<gene>
    <name evidence="7" type="ORF">DH2020_036410</name>
</gene>
<evidence type="ECO:0000256" key="4">
    <source>
        <dbReference type="ARBA" id="ARBA00023002"/>
    </source>
</evidence>
<keyword evidence="3" id="KW-0274">FAD</keyword>
<evidence type="ECO:0000256" key="1">
    <source>
        <dbReference type="ARBA" id="ARBA00010790"/>
    </source>
</evidence>
<evidence type="ECO:0000256" key="2">
    <source>
        <dbReference type="ARBA" id="ARBA00022630"/>
    </source>
</evidence>
<organism evidence="7 8">
    <name type="scientific">Rehmannia glutinosa</name>
    <name type="common">Chinese foxglove</name>
    <dbReference type="NCBI Taxonomy" id="99300"/>
    <lineage>
        <taxon>Eukaryota</taxon>
        <taxon>Viridiplantae</taxon>
        <taxon>Streptophyta</taxon>
        <taxon>Embryophyta</taxon>
        <taxon>Tracheophyta</taxon>
        <taxon>Spermatophyta</taxon>
        <taxon>Magnoliopsida</taxon>
        <taxon>eudicotyledons</taxon>
        <taxon>Gunneridae</taxon>
        <taxon>Pentapetalae</taxon>
        <taxon>asterids</taxon>
        <taxon>lamiids</taxon>
        <taxon>Lamiales</taxon>
        <taxon>Orobanchaceae</taxon>
        <taxon>Rehmannieae</taxon>
        <taxon>Rehmannia</taxon>
    </lineage>
</organism>
<reference evidence="7 8" key="1">
    <citation type="journal article" date="2021" name="Comput. Struct. Biotechnol. J.">
        <title>De novo genome assembly of the potent medicinal plant Rehmannia glutinosa using nanopore technology.</title>
        <authorList>
            <person name="Ma L."/>
            <person name="Dong C."/>
            <person name="Song C."/>
            <person name="Wang X."/>
            <person name="Zheng X."/>
            <person name="Niu Y."/>
            <person name="Chen S."/>
            <person name="Feng W."/>
        </authorList>
    </citation>
    <scope>NUCLEOTIDE SEQUENCE [LARGE SCALE GENOMIC DNA]</scope>
    <source>
        <strain evidence="7">DH-2019</strain>
    </source>
</reference>